<evidence type="ECO:0000313" key="3">
    <source>
        <dbReference type="EMBL" id="OJS99173.1"/>
    </source>
</evidence>
<comment type="caution">
    <text evidence="3">The sequence shown here is derived from an EMBL/GenBank/DDBJ whole genome shotgun (WGS) entry which is preliminary data.</text>
</comment>
<dbReference type="OrthoDB" id="7346546at2"/>
<dbReference type="Proteomes" id="UP000183986">
    <property type="component" value="Unassembled WGS sequence"/>
</dbReference>
<reference evidence="3" key="1">
    <citation type="submission" date="2016-11" db="EMBL/GenBank/DDBJ databases">
        <title>Draft Genome Sequence of Marinobacter hydrocarbonoclasticus strain STW2, a polyaromatic aromatic hydrocarbon degrading and denitrifying bacterium from rhizosphere of Seagrass Enhalus acodoides.</title>
        <authorList>
            <person name="Ling J."/>
            <person name="Dong J."/>
        </authorList>
    </citation>
    <scope>NUCLEOTIDE SEQUENCE [LARGE SCALE GENOMIC DNA]</scope>
    <source>
        <strain evidence="3">STW2</strain>
    </source>
</reference>
<dbReference type="InterPro" id="IPR021253">
    <property type="entry name" value="ZrgA-like"/>
</dbReference>
<evidence type="ECO:0000313" key="4">
    <source>
        <dbReference type="Proteomes" id="UP000183986"/>
    </source>
</evidence>
<evidence type="ECO:0000256" key="1">
    <source>
        <dbReference type="SAM" id="MobiDB-lite"/>
    </source>
</evidence>
<feature type="compositionally biased region" description="Basic residues" evidence="1">
    <location>
        <begin position="117"/>
        <end position="126"/>
    </location>
</feature>
<proteinExistence type="predicted"/>
<name>A0A1M2UV00_MARNT</name>
<accession>A0A1M2UV00</accession>
<dbReference type="RefSeq" id="WP_072676236.1">
    <property type="nucleotide sequence ID" value="NZ_MPKY01000001.1"/>
</dbReference>
<feature type="chain" id="PRO_5009890534" description="DUF2796 domain-containing protein" evidence="2">
    <location>
        <begin position="27"/>
        <end position="199"/>
    </location>
</feature>
<dbReference type="AlphaFoldDB" id="A0A1M2UV00"/>
<feature type="signal peptide" evidence="2">
    <location>
        <begin position="1"/>
        <end position="26"/>
    </location>
</feature>
<feature type="compositionally biased region" description="Basic and acidic residues" evidence="1">
    <location>
        <begin position="127"/>
        <end position="138"/>
    </location>
</feature>
<gene>
    <name evidence="3" type="ORF">BEE62_03110</name>
</gene>
<keyword evidence="4" id="KW-1185">Reference proteome</keyword>
<keyword evidence="2" id="KW-0732">Signal</keyword>
<organism evidence="3 4">
    <name type="scientific">Marinobacter nauticus</name>
    <name type="common">Marinobacter hydrocarbonoclasticus</name>
    <name type="synonym">Marinobacter aquaeolei</name>
    <dbReference type="NCBI Taxonomy" id="2743"/>
    <lineage>
        <taxon>Bacteria</taxon>
        <taxon>Pseudomonadati</taxon>
        <taxon>Pseudomonadota</taxon>
        <taxon>Gammaproteobacteria</taxon>
        <taxon>Pseudomonadales</taxon>
        <taxon>Marinobacteraceae</taxon>
        <taxon>Marinobacter</taxon>
    </lineage>
</organism>
<protein>
    <recommendedName>
        <fullName evidence="5">DUF2796 domain-containing protein</fullName>
    </recommendedName>
</protein>
<evidence type="ECO:0008006" key="5">
    <source>
        <dbReference type="Google" id="ProtNLM"/>
    </source>
</evidence>
<dbReference type="EMBL" id="MPKY01000001">
    <property type="protein sequence ID" value="OJS99173.1"/>
    <property type="molecule type" value="Genomic_DNA"/>
</dbReference>
<feature type="region of interest" description="Disordered" evidence="1">
    <location>
        <begin position="109"/>
        <end position="138"/>
    </location>
</feature>
<evidence type="ECO:0000256" key="2">
    <source>
        <dbReference type="SAM" id="SignalP"/>
    </source>
</evidence>
<dbReference type="Pfam" id="PF10986">
    <property type="entry name" value="ZrgA"/>
    <property type="match status" value="1"/>
</dbReference>
<sequence length="199" mass="21952">MFCPRASARSTTLLLSLSLAAWPVLASDNPGAHQHGHADLQMAIDNERVDLVLLSPAYNLIGFEHKPRTDEQQQRVNDTEQWASETAMINTVAGNCTLVSSAMHVGWSEAKGDGHKHDHGHSHSHSHNHDHDHDHDSGHADIEITQTLNCPNLSESAQFETGLMARFPELQDLNVQWVGPQGQGATRLSPGNIQFRLNR</sequence>